<feature type="domain" description="Prokineticin" evidence="5">
    <location>
        <begin position="4"/>
        <end position="88"/>
    </location>
</feature>
<comment type="caution">
    <text evidence="6">The sequence shown here is derived from an EMBL/GenBank/DDBJ whole genome shotgun (WGS) entry which is preliminary data.</text>
</comment>
<keyword evidence="2" id="KW-0964">Secreted</keyword>
<keyword evidence="3" id="KW-1015">Disulfide bond</keyword>
<proteinExistence type="predicted"/>
<dbReference type="InterPro" id="IPR023569">
    <property type="entry name" value="Prokineticin_domain"/>
</dbReference>
<name>A0AAV4U0S4_CAEEX</name>
<dbReference type="AlphaFoldDB" id="A0AAV4U0S4"/>
<evidence type="ECO:0000313" key="7">
    <source>
        <dbReference type="Proteomes" id="UP001054945"/>
    </source>
</evidence>
<sequence length="106" mass="11821">MKSLCILAVVLCLAYVAVGKPNEACDKNSDCEEGECCVQISRFISPKCKPLRKEFHLCFPEIEKHLDNDKYSYMCPCAEGLTCEAQEKEEDGGVTTYKNAKCKKSA</sequence>
<dbReference type="Gene3D" id="2.10.80.10">
    <property type="entry name" value="Lipase, subunit A"/>
    <property type="match status" value="1"/>
</dbReference>
<gene>
    <name evidence="6" type="primary">AVEN_46878_1</name>
    <name evidence="6" type="ORF">CEXT_110111</name>
</gene>
<evidence type="ECO:0000313" key="6">
    <source>
        <dbReference type="EMBL" id="GIY51327.1"/>
    </source>
</evidence>
<dbReference type="GO" id="GO:0005576">
    <property type="term" value="C:extracellular region"/>
    <property type="evidence" value="ECO:0007669"/>
    <property type="project" value="UniProtKB-SubCell"/>
</dbReference>
<keyword evidence="7" id="KW-1185">Reference proteome</keyword>
<evidence type="ECO:0000259" key="5">
    <source>
        <dbReference type="Pfam" id="PF06607"/>
    </source>
</evidence>
<organism evidence="6 7">
    <name type="scientific">Caerostris extrusa</name>
    <name type="common">Bark spider</name>
    <name type="synonym">Caerostris bankana</name>
    <dbReference type="NCBI Taxonomy" id="172846"/>
    <lineage>
        <taxon>Eukaryota</taxon>
        <taxon>Metazoa</taxon>
        <taxon>Ecdysozoa</taxon>
        <taxon>Arthropoda</taxon>
        <taxon>Chelicerata</taxon>
        <taxon>Arachnida</taxon>
        <taxon>Araneae</taxon>
        <taxon>Araneomorphae</taxon>
        <taxon>Entelegynae</taxon>
        <taxon>Araneoidea</taxon>
        <taxon>Araneidae</taxon>
        <taxon>Caerostris</taxon>
    </lineage>
</organism>
<dbReference type="Proteomes" id="UP001054945">
    <property type="component" value="Unassembled WGS sequence"/>
</dbReference>
<keyword evidence="4" id="KW-0732">Signal</keyword>
<evidence type="ECO:0000256" key="2">
    <source>
        <dbReference type="ARBA" id="ARBA00022525"/>
    </source>
</evidence>
<evidence type="ECO:0000256" key="1">
    <source>
        <dbReference type="ARBA" id="ARBA00004613"/>
    </source>
</evidence>
<evidence type="ECO:0000256" key="3">
    <source>
        <dbReference type="ARBA" id="ARBA00023157"/>
    </source>
</evidence>
<reference evidence="6 7" key="1">
    <citation type="submission" date="2021-06" db="EMBL/GenBank/DDBJ databases">
        <title>Caerostris extrusa draft genome.</title>
        <authorList>
            <person name="Kono N."/>
            <person name="Arakawa K."/>
        </authorList>
    </citation>
    <scope>NUCLEOTIDE SEQUENCE [LARGE SCALE GENOMIC DNA]</scope>
</reference>
<dbReference type="Pfam" id="PF06607">
    <property type="entry name" value="Prokineticin"/>
    <property type="match status" value="1"/>
</dbReference>
<evidence type="ECO:0000256" key="4">
    <source>
        <dbReference type="SAM" id="SignalP"/>
    </source>
</evidence>
<feature type="signal peptide" evidence="4">
    <location>
        <begin position="1"/>
        <end position="19"/>
    </location>
</feature>
<accession>A0AAV4U0S4</accession>
<dbReference type="EMBL" id="BPLR01012094">
    <property type="protein sequence ID" value="GIY51327.1"/>
    <property type="molecule type" value="Genomic_DNA"/>
</dbReference>
<feature type="chain" id="PRO_5043797669" evidence="4">
    <location>
        <begin position="20"/>
        <end position="106"/>
    </location>
</feature>
<comment type="subcellular location">
    <subcellularLocation>
        <location evidence="1">Secreted</location>
    </subcellularLocation>
</comment>
<protein>
    <submittedName>
        <fullName evidence="6">Prokineticin domain-containing protein</fullName>
    </submittedName>
</protein>